<dbReference type="AlphaFoldDB" id="A0A8H4IM78"/>
<feature type="region of interest" description="Disordered" evidence="1">
    <location>
        <begin position="97"/>
        <end position="127"/>
    </location>
</feature>
<comment type="caution">
    <text evidence="2">The sequence shown here is derived from an EMBL/GenBank/DDBJ whole genome shotgun (WGS) entry which is preliminary data.</text>
</comment>
<evidence type="ECO:0000313" key="3">
    <source>
        <dbReference type="Proteomes" id="UP000572817"/>
    </source>
</evidence>
<gene>
    <name evidence="2" type="ORF">GTA08_BOTSDO07644</name>
</gene>
<feature type="compositionally biased region" description="Polar residues" evidence="1">
    <location>
        <begin position="307"/>
        <end position="317"/>
    </location>
</feature>
<feature type="compositionally biased region" description="Low complexity" evidence="1">
    <location>
        <begin position="9"/>
        <end position="19"/>
    </location>
</feature>
<reference evidence="2" key="1">
    <citation type="submission" date="2020-04" db="EMBL/GenBank/DDBJ databases">
        <title>Genome Assembly and Annotation of Botryosphaeria dothidea sdau 11-99, a Latent Pathogen of Apple Fruit Ring Rot in China.</title>
        <authorList>
            <person name="Yu C."/>
            <person name="Diao Y."/>
            <person name="Lu Q."/>
            <person name="Zhao J."/>
            <person name="Cui S."/>
            <person name="Peng C."/>
            <person name="He B."/>
            <person name="Liu H."/>
        </authorList>
    </citation>
    <scope>NUCLEOTIDE SEQUENCE [LARGE SCALE GENOMIC DNA]</scope>
    <source>
        <strain evidence="2">Sdau11-99</strain>
    </source>
</reference>
<feature type="compositionally biased region" description="Low complexity" evidence="1">
    <location>
        <begin position="117"/>
        <end position="127"/>
    </location>
</feature>
<proteinExistence type="predicted"/>
<organism evidence="2 3">
    <name type="scientific">Botryosphaeria dothidea</name>
    <dbReference type="NCBI Taxonomy" id="55169"/>
    <lineage>
        <taxon>Eukaryota</taxon>
        <taxon>Fungi</taxon>
        <taxon>Dikarya</taxon>
        <taxon>Ascomycota</taxon>
        <taxon>Pezizomycotina</taxon>
        <taxon>Dothideomycetes</taxon>
        <taxon>Dothideomycetes incertae sedis</taxon>
        <taxon>Botryosphaeriales</taxon>
        <taxon>Botryosphaeriaceae</taxon>
        <taxon>Botryosphaeria</taxon>
    </lineage>
</organism>
<keyword evidence="3" id="KW-1185">Reference proteome</keyword>
<dbReference type="Proteomes" id="UP000572817">
    <property type="component" value="Unassembled WGS sequence"/>
</dbReference>
<feature type="region of interest" description="Disordered" evidence="1">
    <location>
        <begin position="1"/>
        <end position="39"/>
    </location>
</feature>
<name>A0A8H4IM78_9PEZI</name>
<evidence type="ECO:0000256" key="1">
    <source>
        <dbReference type="SAM" id="MobiDB-lite"/>
    </source>
</evidence>
<feature type="region of interest" description="Disordered" evidence="1">
    <location>
        <begin position="302"/>
        <end position="329"/>
    </location>
</feature>
<accession>A0A8H4IM78</accession>
<dbReference type="EMBL" id="WWBZ02000051">
    <property type="protein sequence ID" value="KAF4303752.1"/>
    <property type="molecule type" value="Genomic_DNA"/>
</dbReference>
<protein>
    <submittedName>
        <fullName evidence="2">Uncharacterized protein</fullName>
    </submittedName>
</protein>
<dbReference type="OrthoDB" id="409136at2759"/>
<sequence>MKKIVNPYAASASSLSSSRGPRRSEGAAAQQRGQYSLEAFLQGESHQYRPPIDLWQGDRGGFQERLAAANYSFPPQQRSAFAAEDHQYPYATSISLDKSSMAPSNQPPPQIHNRGPSTVASVSQYASSSYAGGPPSLDYDGTSYAESSVDTELGKLMSGVRLLEEGPDGVLVRPGGAGVAATVYECTFGFLGCRFFATDDEGAWRTHNLSHFHGHSPPRRVECPLCDFGFQDPRDGYRAWEARMSHLAAHMRHGQTLATSRPDFNLYRYLWQKRIIDDAEWKELNGGGVLSGVRSDAALASGGAVSSPLSTTQGSQIQDRRERRPRHARHNRVEGYDAYAYGGGH</sequence>
<evidence type="ECO:0000313" key="2">
    <source>
        <dbReference type="EMBL" id="KAF4303752.1"/>
    </source>
</evidence>